<dbReference type="InParanoid" id="A0A7N8XWS9"/>
<protein>
    <submittedName>
        <fullName evidence="2">Uncharacterized protein</fullName>
    </submittedName>
</protein>
<accession>A0A7N8XWS9</accession>
<dbReference type="Proteomes" id="UP000261640">
    <property type="component" value="Unplaced"/>
</dbReference>
<dbReference type="AlphaFoldDB" id="A0A7N8XWS9"/>
<proteinExistence type="predicted"/>
<dbReference type="GeneTree" id="ENSGT01030000235197"/>
<name>A0A7N8XWS9_9TELE</name>
<evidence type="ECO:0000313" key="2">
    <source>
        <dbReference type="Ensembl" id="ENSMAMP00000056313.1"/>
    </source>
</evidence>
<organism evidence="2 3">
    <name type="scientific">Mastacembelus armatus</name>
    <name type="common">zig-zag eel</name>
    <dbReference type="NCBI Taxonomy" id="205130"/>
    <lineage>
        <taxon>Eukaryota</taxon>
        <taxon>Metazoa</taxon>
        <taxon>Chordata</taxon>
        <taxon>Craniata</taxon>
        <taxon>Vertebrata</taxon>
        <taxon>Euteleostomi</taxon>
        <taxon>Actinopterygii</taxon>
        <taxon>Neopterygii</taxon>
        <taxon>Teleostei</taxon>
        <taxon>Neoteleostei</taxon>
        <taxon>Acanthomorphata</taxon>
        <taxon>Anabantaria</taxon>
        <taxon>Synbranchiformes</taxon>
        <taxon>Mastacembelidae</taxon>
        <taxon>Mastacembelus</taxon>
    </lineage>
</organism>
<evidence type="ECO:0000256" key="1">
    <source>
        <dbReference type="SAM" id="SignalP"/>
    </source>
</evidence>
<feature type="signal peptide" evidence="1">
    <location>
        <begin position="1"/>
        <end position="19"/>
    </location>
</feature>
<reference evidence="2" key="1">
    <citation type="submission" date="2025-08" db="UniProtKB">
        <authorList>
            <consortium name="Ensembl"/>
        </authorList>
    </citation>
    <scope>IDENTIFICATION</scope>
</reference>
<dbReference type="InterPro" id="IPR029250">
    <property type="entry name" value="ECPIP"/>
</dbReference>
<dbReference type="Pfam" id="PF15137">
    <property type="entry name" value="ECPIP"/>
    <property type="match status" value="1"/>
</dbReference>
<keyword evidence="3" id="KW-1185">Reference proteome</keyword>
<sequence length="215" mass="24612">MPPPAPLLYVLLCVSVALQRSDLRLAYVTHNSFSYYSCSQDPQPCSVSSLTDCRCKDIQLSTLHRPQSHSSPVFRMRRLTVWFTSPLNVARLLNNSQVRHLTLIHCGTSSWAGRWEPRITSRPDWELSTALYWSGDQWSKPTQSRHISTVTVSCPSLTSICQNYQRHLSYMSALCTDTSLAFECRPVSILTLCLICFPLPRNKRLHQNRKDNELI</sequence>
<evidence type="ECO:0000313" key="3">
    <source>
        <dbReference type="Proteomes" id="UP000261640"/>
    </source>
</evidence>
<dbReference type="Ensembl" id="ENSMAMT00000043905.1">
    <property type="protein sequence ID" value="ENSMAMP00000056313.1"/>
    <property type="gene ID" value="ENSMAMG00000024918.1"/>
</dbReference>
<feature type="chain" id="PRO_5031561034" evidence="1">
    <location>
        <begin position="20"/>
        <end position="215"/>
    </location>
</feature>
<keyword evidence="1" id="KW-0732">Signal</keyword>
<reference evidence="2" key="2">
    <citation type="submission" date="2025-09" db="UniProtKB">
        <authorList>
            <consortium name="Ensembl"/>
        </authorList>
    </citation>
    <scope>IDENTIFICATION</scope>
</reference>